<evidence type="ECO:0000313" key="2">
    <source>
        <dbReference type="Proteomes" id="UP000095552"/>
    </source>
</evidence>
<comment type="caution">
    <text evidence="1">The sequence shown here is derived from an EMBL/GenBank/DDBJ whole genome shotgun (WGS) entry which is preliminary data.</text>
</comment>
<dbReference type="STRING" id="1563681.BFP71_10255"/>
<name>A0A1E5SLB8_9BACT</name>
<dbReference type="AlphaFoldDB" id="A0A1E5SLB8"/>
<accession>A0A1E5SLB8</accession>
<sequence>MGINLKMISVNPLLQDQTIEAGETQNWCAAGVDPSVFCLGSVSSNEATGCWISITSGWYSGEAYSGTHFSVNNMGGTTKYNLDFLTVGEDSIGQLKLERMD</sequence>
<reference evidence="1 2" key="1">
    <citation type="submission" date="2016-08" db="EMBL/GenBank/DDBJ databases">
        <title>Draft genome of Fabibacter sp. strain SK-8.</title>
        <authorList>
            <person name="Wong S.-K."/>
            <person name="Hamasaki K."/>
            <person name="Yoshizawa S."/>
        </authorList>
    </citation>
    <scope>NUCLEOTIDE SEQUENCE [LARGE SCALE GENOMIC DNA]</scope>
    <source>
        <strain evidence="1 2">SK-8</strain>
    </source>
</reference>
<dbReference type="Proteomes" id="UP000095552">
    <property type="component" value="Unassembled WGS sequence"/>
</dbReference>
<proteinExistence type="predicted"/>
<protein>
    <submittedName>
        <fullName evidence="1">Uncharacterized protein</fullName>
    </submittedName>
</protein>
<organism evidence="1 2">
    <name type="scientific">Roseivirga misakiensis</name>
    <dbReference type="NCBI Taxonomy" id="1563681"/>
    <lineage>
        <taxon>Bacteria</taxon>
        <taxon>Pseudomonadati</taxon>
        <taxon>Bacteroidota</taxon>
        <taxon>Cytophagia</taxon>
        <taxon>Cytophagales</taxon>
        <taxon>Roseivirgaceae</taxon>
        <taxon>Roseivirga</taxon>
    </lineage>
</organism>
<evidence type="ECO:0000313" key="1">
    <source>
        <dbReference type="EMBL" id="OEJ99919.1"/>
    </source>
</evidence>
<dbReference type="EMBL" id="MDGQ01000005">
    <property type="protein sequence ID" value="OEJ99919.1"/>
    <property type="molecule type" value="Genomic_DNA"/>
</dbReference>
<dbReference type="RefSeq" id="WP_141719729.1">
    <property type="nucleotide sequence ID" value="NZ_MDGQ01000005.1"/>
</dbReference>
<gene>
    <name evidence="1" type="ORF">BFP71_10255</name>
</gene>
<keyword evidence="2" id="KW-1185">Reference proteome</keyword>